<dbReference type="GO" id="GO:0019901">
    <property type="term" value="F:protein kinase binding"/>
    <property type="evidence" value="ECO:0007669"/>
    <property type="project" value="InterPro"/>
</dbReference>
<dbReference type="GO" id="GO:0005634">
    <property type="term" value="C:nucleus"/>
    <property type="evidence" value="ECO:0007669"/>
    <property type="project" value="TreeGrafter"/>
</dbReference>
<keyword evidence="3" id="KW-1185">Reference proteome</keyword>
<name>A0A4R5XGA1_9AGAM</name>
<reference evidence="2 3" key="1">
    <citation type="submission" date="2018-06" db="EMBL/GenBank/DDBJ databases">
        <title>A transcriptomic atlas of mushroom development highlights an independent origin of complex multicellularity.</title>
        <authorList>
            <consortium name="DOE Joint Genome Institute"/>
            <person name="Krizsan K."/>
            <person name="Almasi E."/>
            <person name="Merenyi Z."/>
            <person name="Sahu N."/>
            <person name="Viragh M."/>
            <person name="Koszo T."/>
            <person name="Mondo S."/>
            <person name="Kiss B."/>
            <person name="Balint B."/>
            <person name="Kues U."/>
            <person name="Barry K."/>
            <person name="Hegedus J.C."/>
            <person name="Henrissat B."/>
            <person name="Johnson J."/>
            <person name="Lipzen A."/>
            <person name="Ohm R."/>
            <person name="Nagy I."/>
            <person name="Pangilinan J."/>
            <person name="Yan J."/>
            <person name="Xiong Y."/>
            <person name="Grigoriev I.V."/>
            <person name="Hibbett D.S."/>
            <person name="Nagy L.G."/>
        </authorList>
    </citation>
    <scope>NUCLEOTIDE SEQUENCE [LARGE SCALE GENOMIC DNA]</scope>
    <source>
        <strain evidence="2 3">SZMC22713</strain>
    </source>
</reference>
<organism evidence="2 3">
    <name type="scientific">Rickenella mellea</name>
    <dbReference type="NCBI Taxonomy" id="50990"/>
    <lineage>
        <taxon>Eukaryota</taxon>
        <taxon>Fungi</taxon>
        <taxon>Dikarya</taxon>
        <taxon>Basidiomycota</taxon>
        <taxon>Agaricomycotina</taxon>
        <taxon>Agaricomycetes</taxon>
        <taxon>Hymenochaetales</taxon>
        <taxon>Rickenellaceae</taxon>
        <taxon>Rickenella</taxon>
    </lineage>
</organism>
<proteinExistence type="predicted"/>
<accession>A0A4R5XGA1</accession>
<dbReference type="CDD" id="cd20558">
    <property type="entry name" value="CYCLIN_ScPCL7-like"/>
    <property type="match status" value="1"/>
</dbReference>
<dbReference type="Pfam" id="PF08613">
    <property type="entry name" value="Cyclin"/>
    <property type="match status" value="1"/>
</dbReference>
<dbReference type="AlphaFoldDB" id="A0A4R5XGA1"/>
<protein>
    <submittedName>
        <fullName evidence="2">Cyclin-domain-containing protein</fullName>
    </submittedName>
</protein>
<feature type="region of interest" description="Disordered" evidence="1">
    <location>
        <begin position="154"/>
        <end position="182"/>
    </location>
</feature>
<feature type="compositionally biased region" description="Low complexity" evidence="1">
    <location>
        <begin position="17"/>
        <end position="71"/>
    </location>
</feature>
<dbReference type="Proteomes" id="UP000294933">
    <property type="component" value="Unassembled WGS sequence"/>
</dbReference>
<dbReference type="PANTHER" id="PTHR15615">
    <property type="match status" value="1"/>
</dbReference>
<feature type="compositionally biased region" description="Polar residues" evidence="1">
    <location>
        <begin position="7"/>
        <end position="16"/>
    </location>
</feature>
<evidence type="ECO:0000313" key="2">
    <source>
        <dbReference type="EMBL" id="TDL29812.1"/>
    </source>
</evidence>
<feature type="region of interest" description="Disordered" evidence="1">
    <location>
        <begin position="1"/>
        <end position="128"/>
    </location>
</feature>
<dbReference type="GO" id="GO:0016538">
    <property type="term" value="F:cyclin-dependent protein serine/threonine kinase regulator activity"/>
    <property type="evidence" value="ECO:0007669"/>
    <property type="project" value="TreeGrafter"/>
</dbReference>
<dbReference type="PANTHER" id="PTHR15615:SF94">
    <property type="entry name" value="PHO85 CYCLIN-6-RELATED"/>
    <property type="match status" value="1"/>
</dbReference>
<dbReference type="GO" id="GO:0000307">
    <property type="term" value="C:cyclin-dependent protein kinase holoenzyme complex"/>
    <property type="evidence" value="ECO:0007669"/>
    <property type="project" value="TreeGrafter"/>
</dbReference>
<sequence>MLALAPSLQSHSSHNTAVSKSASRSKPSRRPNSSSASASASSSSSSFPSSSSTAPPATATAPPTRPPAVASNSQPGPSAPLRRETVRQDSSCPPIQPPQPQQQPQHAPPPPTVDPTPSSDTPPTAFDIHAYPTNDLLRLLALLLNQIATANDSLSPQSMMQSASDASPSMSRTSSATTTDHPPIWYTLTTASRSALSSPTSHLTFHARNVPSISLESYLLRILRYCPTTNEVFLSLLVYFDRMSKLAQEATGSRFAIDSYNVHRLVIAGVTVASKFFSDVFYTNSRYAKASVCALSLILVSFLFRCSGNFIFLIA</sequence>
<feature type="compositionally biased region" description="Pro residues" evidence="1">
    <location>
        <begin position="94"/>
        <end position="114"/>
    </location>
</feature>
<feature type="compositionally biased region" description="Low complexity" evidence="1">
    <location>
        <begin position="115"/>
        <end position="124"/>
    </location>
</feature>
<feature type="compositionally biased region" description="Polar residues" evidence="1">
    <location>
        <begin position="154"/>
        <end position="180"/>
    </location>
</feature>
<evidence type="ECO:0000256" key="1">
    <source>
        <dbReference type="SAM" id="MobiDB-lite"/>
    </source>
</evidence>
<dbReference type="VEuPathDB" id="FungiDB:BD410DRAFT_42670"/>
<dbReference type="EMBL" id="ML170156">
    <property type="protein sequence ID" value="TDL29812.1"/>
    <property type="molecule type" value="Genomic_DNA"/>
</dbReference>
<dbReference type="STRING" id="50990.A0A4R5XGA1"/>
<dbReference type="OrthoDB" id="1060854at2759"/>
<gene>
    <name evidence="2" type="ORF">BD410DRAFT_42670</name>
</gene>
<evidence type="ECO:0000313" key="3">
    <source>
        <dbReference type="Proteomes" id="UP000294933"/>
    </source>
</evidence>
<dbReference type="InterPro" id="IPR013922">
    <property type="entry name" value="Cyclin_PHO80-like"/>
</dbReference>
<dbReference type="Gene3D" id="1.10.472.10">
    <property type="entry name" value="Cyclin-like"/>
    <property type="match status" value="1"/>
</dbReference>